<protein>
    <submittedName>
        <fullName evidence="1">Amino acid biosynthesis protein</fullName>
    </submittedName>
</protein>
<dbReference type="RefSeq" id="WP_225423678.1">
    <property type="nucleotide sequence ID" value="NZ_JBHTOP010000022.1"/>
</dbReference>
<reference evidence="2" key="1">
    <citation type="journal article" date="2019" name="Int. J. Syst. Evol. Microbiol.">
        <title>The Global Catalogue of Microorganisms (GCM) 10K type strain sequencing project: providing services to taxonomists for standard genome sequencing and annotation.</title>
        <authorList>
            <consortium name="The Broad Institute Genomics Platform"/>
            <consortium name="The Broad Institute Genome Sequencing Center for Infectious Disease"/>
            <person name="Wu L."/>
            <person name="Ma J."/>
        </authorList>
    </citation>
    <scope>NUCLEOTIDE SEQUENCE [LARGE SCALE GENOMIC DNA]</scope>
    <source>
        <strain evidence="2">CCM 8896</strain>
    </source>
</reference>
<dbReference type="EMBL" id="JBHTOP010000022">
    <property type="protein sequence ID" value="MFD1671985.1"/>
    <property type="molecule type" value="Genomic_DNA"/>
</dbReference>
<comment type="caution">
    <text evidence="1">The sequence shown here is derived from an EMBL/GenBank/DDBJ whole genome shotgun (WGS) entry which is preliminary data.</text>
</comment>
<accession>A0ABW4J7R3</accession>
<organism evidence="1 2">
    <name type="scientific">Agrilactobacillus yilanensis</name>
    <dbReference type="NCBI Taxonomy" id="2485997"/>
    <lineage>
        <taxon>Bacteria</taxon>
        <taxon>Bacillati</taxon>
        <taxon>Bacillota</taxon>
        <taxon>Bacilli</taxon>
        <taxon>Lactobacillales</taxon>
        <taxon>Lactobacillaceae</taxon>
        <taxon>Agrilactobacillus</taxon>
    </lineage>
</organism>
<gene>
    <name evidence="1" type="ORF">ACFQ5M_07755</name>
</gene>
<sequence length="192" mass="22047">MMKQSLLNQTDTDYEDTIQVLHTLGPSSTDSSAAAEYYVKNQAPDAEIQLHHSYEEILAHLSDYSGEHLLIPAAFQSRQLHETWGDIHYCELSTLNLLTSFTTQLDELLLVENQNATNHIAYTHAATAKLLTQNLETVTIKTAVSKYQAYQNYRQNQARYVLTNAKNLEMQANDQILRTWHPKMVWCLYEIL</sequence>
<dbReference type="Proteomes" id="UP001597267">
    <property type="component" value="Unassembled WGS sequence"/>
</dbReference>
<name>A0ABW4J7R3_9LACO</name>
<proteinExistence type="predicted"/>
<evidence type="ECO:0000313" key="2">
    <source>
        <dbReference type="Proteomes" id="UP001597267"/>
    </source>
</evidence>
<evidence type="ECO:0000313" key="1">
    <source>
        <dbReference type="EMBL" id="MFD1671985.1"/>
    </source>
</evidence>
<keyword evidence="2" id="KW-1185">Reference proteome</keyword>